<comment type="caution">
    <text evidence="5">The sequence shown here is derived from an EMBL/GenBank/DDBJ whole genome shotgun (WGS) entry which is preliminary data.</text>
</comment>
<dbReference type="Gene3D" id="1.10.10.10">
    <property type="entry name" value="Winged helix-like DNA-binding domain superfamily/Winged helix DNA-binding domain"/>
    <property type="match status" value="1"/>
</dbReference>
<dbReference type="InterPro" id="IPR036388">
    <property type="entry name" value="WH-like_DNA-bd_sf"/>
</dbReference>
<gene>
    <name evidence="5" type="ORF">ACFQ5G_18610</name>
</gene>
<evidence type="ECO:0000313" key="5">
    <source>
        <dbReference type="EMBL" id="MFD1367373.1"/>
    </source>
</evidence>
<dbReference type="InterPro" id="IPR036390">
    <property type="entry name" value="WH_DNA-bd_sf"/>
</dbReference>
<dbReference type="Proteomes" id="UP001597183">
    <property type="component" value="Unassembled WGS sequence"/>
</dbReference>
<dbReference type="EMBL" id="JBHTMK010000023">
    <property type="protein sequence ID" value="MFD1367373.1"/>
    <property type="molecule type" value="Genomic_DNA"/>
</dbReference>
<organism evidence="5 6">
    <name type="scientific">Actinoplanes sichuanensis</name>
    <dbReference type="NCBI Taxonomy" id="512349"/>
    <lineage>
        <taxon>Bacteria</taxon>
        <taxon>Bacillati</taxon>
        <taxon>Actinomycetota</taxon>
        <taxon>Actinomycetes</taxon>
        <taxon>Micromonosporales</taxon>
        <taxon>Micromonosporaceae</taxon>
        <taxon>Actinoplanes</taxon>
    </lineage>
</organism>
<proteinExistence type="inferred from homology"/>
<keyword evidence="6" id="KW-1185">Reference proteome</keyword>
<evidence type="ECO:0000256" key="3">
    <source>
        <dbReference type="ARBA" id="ARBA00023125"/>
    </source>
</evidence>
<keyword evidence="3" id="KW-0238">DNA-binding</keyword>
<accession>A0ABW4AA07</accession>
<evidence type="ECO:0000256" key="1">
    <source>
        <dbReference type="ARBA" id="ARBA00011046"/>
    </source>
</evidence>
<dbReference type="InterPro" id="IPR005650">
    <property type="entry name" value="BlaI_family"/>
</dbReference>
<name>A0ABW4AA07_9ACTN</name>
<sequence length="124" mass="13753">MPHDDEGNPVRRPAGALEADILRVLVSASEPLTPRDVLDRLRLPLSYSTVVTILTRMHDKGMAARYRDGRSFRYAPLTDEASVAAQRMNAALGAGKDRASVLRRFVAALQPGDEELLRRLLDED</sequence>
<evidence type="ECO:0000256" key="2">
    <source>
        <dbReference type="ARBA" id="ARBA00023015"/>
    </source>
</evidence>
<keyword evidence="4" id="KW-0804">Transcription</keyword>
<protein>
    <submittedName>
        <fullName evidence="5">BlaI/MecI/CopY family transcriptional regulator</fullName>
    </submittedName>
</protein>
<dbReference type="Pfam" id="PF03965">
    <property type="entry name" value="Penicillinase_R"/>
    <property type="match status" value="1"/>
</dbReference>
<reference evidence="6" key="1">
    <citation type="journal article" date="2019" name="Int. J. Syst. Evol. Microbiol.">
        <title>The Global Catalogue of Microorganisms (GCM) 10K type strain sequencing project: providing services to taxonomists for standard genome sequencing and annotation.</title>
        <authorList>
            <consortium name="The Broad Institute Genomics Platform"/>
            <consortium name="The Broad Institute Genome Sequencing Center for Infectious Disease"/>
            <person name="Wu L."/>
            <person name="Ma J."/>
        </authorList>
    </citation>
    <scope>NUCLEOTIDE SEQUENCE [LARGE SCALE GENOMIC DNA]</scope>
    <source>
        <strain evidence="6">CCM 7526</strain>
    </source>
</reference>
<comment type="similarity">
    <text evidence="1">Belongs to the BlaI transcriptional regulatory family.</text>
</comment>
<keyword evidence="2" id="KW-0805">Transcription regulation</keyword>
<evidence type="ECO:0000313" key="6">
    <source>
        <dbReference type="Proteomes" id="UP001597183"/>
    </source>
</evidence>
<evidence type="ECO:0000256" key="4">
    <source>
        <dbReference type="ARBA" id="ARBA00023163"/>
    </source>
</evidence>
<dbReference type="SUPFAM" id="SSF46785">
    <property type="entry name" value="Winged helix' DNA-binding domain"/>
    <property type="match status" value="1"/>
</dbReference>
<dbReference type="RefSeq" id="WP_317796044.1">
    <property type="nucleotide sequence ID" value="NZ_AP028461.1"/>
</dbReference>